<reference evidence="1 2" key="1">
    <citation type="submission" date="2022-06" db="EMBL/GenBank/DDBJ databases">
        <title>Genomic Encyclopedia of Archaeal and Bacterial Type Strains, Phase II (KMG-II): from individual species to whole genera.</title>
        <authorList>
            <person name="Goeker M."/>
        </authorList>
    </citation>
    <scope>NUCLEOTIDE SEQUENCE [LARGE SCALE GENOMIC DNA]</scope>
    <source>
        <strain evidence="1 2">DSM 40477</strain>
    </source>
</reference>
<proteinExistence type="predicted"/>
<dbReference type="RefSeq" id="WP_253667760.1">
    <property type="nucleotide sequence ID" value="NZ_JAMTCP010000002.1"/>
</dbReference>
<accession>A0ABT1HMP3</accession>
<keyword evidence="2" id="KW-1185">Reference proteome</keyword>
<protein>
    <submittedName>
        <fullName evidence="1">Glycosyl hydrolases related to GH101 family, GHL1-GHL3</fullName>
    </submittedName>
</protein>
<organism evidence="1 2">
    <name type="scientific">Streptoalloteichus tenebrarius (strain ATCC 17920 / DSM 40477 / JCM 4838 / CBS 697.72 / NBRC 16177 / NCIMB 11028 / NRRL B-12390 / A12253. 1 / ISP 5477)</name>
    <name type="common">Streptomyces tenebrarius</name>
    <dbReference type="NCBI Taxonomy" id="1933"/>
    <lineage>
        <taxon>Bacteria</taxon>
        <taxon>Bacillati</taxon>
        <taxon>Actinomycetota</taxon>
        <taxon>Actinomycetes</taxon>
        <taxon>Pseudonocardiales</taxon>
        <taxon>Pseudonocardiaceae</taxon>
        <taxon>Streptoalloteichus</taxon>
    </lineage>
</organism>
<comment type="caution">
    <text evidence="1">The sequence shown here is derived from an EMBL/GenBank/DDBJ whole genome shotgun (WGS) entry which is preliminary data.</text>
</comment>
<evidence type="ECO:0000313" key="2">
    <source>
        <dbReference type="Proteomes" id="UP001205311"/>
    </source>
</evidence>
<sequence length="667" mass="71965">MARGARPTRTRARTRRRHTASGVLACLAVAGTLVTGCGGQAGATAGVRVTGDDVVVPVDGGEAVVRLRSLAVSARARDGQELTLSGPAAADLGRVDGVSRENGAVRWTYPDRGLSVTAAAEDGRLAVTVRSSRDGSLVWPVTGTDPATTSVAFPRGEGLSVPVADPFWNSPEARLSGAEFDLVGGLTMPFWGHTIGGRGVSYIAPTDIDTKLRFVSDGGRLRTEASHVFAERANTRDYTVTFALTEATPVAAAEDYRKWLVSHNGLSRLRDKIERNPEVGRLVGAFHAYVWGQARTPEGIRKLRETGVDRMWIGYDADAAGMGAEAVRAARDAGYLVGPYDSWANAQDPATADTRASVWPGSLWKDGCVRDAAGKIVAGFHDRGCYLSSQALAQAEPAAHVLADRVKAMTAAGANSYFLDVDAAGELFDDHDGAHPMNRAQDRRNRLDRMRWLSEDRKLVLGSESAGGWANPVLAFSHGSATPVNDGLWPAERNREEWGRYYPQERPGFFFKPTSLPAPVAKAMFDPVYRVPLYQTVLHDSVISLDRWELPYYKLPELTTTRALLAMLHNTPLNFVLDGKEIDAHGRRIAALQRFFAPLHNAAATEPMTGFRWVTSDHLVQQTTFGDGVLTVTANFGSQTVGDLPGGCVEATLRGDHAPRRLCPGSL</sequence>
<name>A0ABT1HMP3_STRSD</name>
<evidence type="ECO:0000313" key="1">
    <source>
        <dbReference type="EMBL" id="MCP2256777.1"/>
    </source>
</evidence>
<dbReference type="EMBL" id="JAMTCP010000002">
    <property type="protein sequence ID" value="MCP2256777.1"/>
    <property type="molecule type" value="Genomic_DNA"/>
</dbReference>
<dbReference type="Proteomes" id="UP001205311">
    <property type="component" value="Unassembled WGS sequence"/>
</dbReference>
<dbReference type="GO" id="GO:0016787">
    <property type="term" value="F:hydrolase activity"/>
    <property type="evidence" value="ECO:0007669"/>
    <property type="project" value="UniProtKB-KW"/>
</dbReference>
<dbReference type="InterPro" id="IPR021459">
    <property type="entry name" value="GH101-related"/>
</dbReference>
<keyword evidence="1" id="KW-0378">Hydrolase</keyword>
<dbReference type="Pfam" id="PF11308">
    <property type="entry name" value="Glyco_hydro_129"/>
    <property type="match status" value="1"/>
</dbReference>
<gene>
    <name evidence="1" type="ORF">LX15_000460</name>
</gene>